<dbReference type="PROSITE" id="PS00211">
    <property type="entry name" value="ABC_TRANSPORTER_1"/>
    <property type="match status" value="1"/>
</dbReference>
<feature type="transmembrane region" description="Helical" evidence="10">
    <location>
        <begin position="53"/>
        <end position="75"/>
    </location>
</feature>
<name>A0A1C3YAZ9_9HYPH</name>
<dbReference type="Gene3D" id="3.40.50.300">
    <property type="entry name" value="P-loop containing nucleotide triphosphate hydrolases"/>
    <property type="match status" value="1"/>
</dbReference>
<dbReference type="InterPro" id="IPR003593">
    <property type="entry name" value="AAA+_ATPase"/>
</dbReference>
<comment type="subcellular location">
    <subcellularLocation>
        <location evidence="1">Cell membrane</location>
        <topology evidence="1">Multi-pass membrane protein</topology>
    </subcellularLocation>
</comment>
<reference evidence="13 14" key="1">
    <citation type="submission" date="2016-08" db="EMBL/GenBank/DDBJ databases">
        <authorList>
            <person name="Seilhamer J.J."/>
        </authorList>
    </citation>
    <scope>NUCLEOTIDE SEQUENCE [LARGE SCALE GENOMIC DNA]</scope>
    <source>
        <strain evidence="13 14">HBR26</strain>
    </source>
</reference>
<evidence type="ECO:0000259" key="11">
    <source>
        <dbReference type="PROSITE" id="PS50893"/>
    </source>
</evidence>
<evidence type="ECO:0000256" key="5">
    <source>
        <dbReference type="ARBA" id="ARBA00022692"/>
    </source>
</evidence>
<keyword evidence="8 10" id="KW-1133">Transmembrane helix</keyword>
<dbReference type="GO" id="GO:0030256">
    <property type="term" value="C:type I protein secretion system complex"/>
    <property type="evidence" value="ECO:0007669"/>
    <property type="project" value="InterPro"/>
</dbReference>
<dbReference type="InterPro" id="IPR011527">
    <property type="entry name" value="ABC1_TM_dom"/>
</dbReference>
<evidence type="ECO:0000313" key="13">
    <source>
        <dbReference type="EMBL" id="SCB61643.1"/>
    </source>
</evidence>
<dbReference type="SMART" id="SM00382">
    <property type="entry name" value="AAA"/>
    <property type="match status" value="1"/>
</dbReference>
<dbReference type="InterPro" id="IPR017871">
    <property type="entry name" value="ABC_transporter-like_CS"/>
</dbReference>
<keyword evidence="7 13" id="KW-0067">ATP-binding</keyword>
<dbReference type="InterPro" id="IPR010128">
    <property type="entry name" value="ATPase_T1SS_PrtD-like"/>
</dbReference>
<dbReference type="GO" id="GO:0030253">
    <property type="term" value="P:protein secretion by the type I secretion system"/>
    <property type="evidence" value="ECO:0007669"/>
    <property type="project" value="InterPro"/>
</dbReference>
<dbReference type="PANTHER" id="PTHR24221:SF248">
    <property type="entry name" value="ABC TRANSPORTER TRANSMEMBRANE REGION"/>
    <property type="match status" value="1"/>
</dbReference>
<evidence type="ECO:0000256" key="2">
    <source>
        <dbReference type="ARBA" id="ARBA00005417"/>
    </source>
</evidence>
<dbReference type="NCBIfam" id="TIGR01842">
    <property type="entry name" value="type_I_sec_PrtD"/>
    <property type="match status" value="1"/>
</dbReference>
<organism evidence="13 14">
    <name type="scientific">Rhizobium aethiopicum</name>
    <dbReference type="NCBI Taxonomy" id="1138170"/>
    <lineage>
        <taxon>Bacteria</taxon>
        <taxon>Pseudomonadati</taxon>
        <taxon>Pseudomonadota</taxon>
        <taxon>Alphaproteobacteria</taxon>
        <taxon>Hyphomicrobiales</taxon>
        <taxon>Rhizobiaceae</taxon>
        <taxon>Rhizobium/Agrobacterium group</taxon>
        <taxon>Rhizobium</taxon>
    </lineage>
</organism>
<evidence type="ECO:0000259" key="12">
    <source>
        <dbReference type="PROSITE" id="PS50929"/>
    </source>
</evidence>
<sequence length="618" mass="66095">MSMIGLDGLATAVCIRVFRWCAMRDERDCFVFQSSAADVNEPSKALRKCKGGLIFIGIASALVNILYLTSSFFMLEVYDRVIPSKSIPTLAALAILALVLYAFQGAFEVLRSRMLVRVAGALDEMMNARVFRALIKAPLKVKIGGDGLQPLRDFDQIRTFLSGMGPTAMFDLPWLPFYIVICFLFHPAIGYIAIGGALVLAILTFLTNHGTRTLSKQQSESANMRNAFAQSSIRNSEVIHAMGMAGTMADIWDRKNGEYRSITRQASDVGNGYATLSKIFRIALQSGTLATGAILVIQGQASSGIIIAGSILTSRALAPVEAAIGNWRGFVSAQQSWARLSNLLKTIPEIPTPLALAAPSKQVTVEGVASGPPAGQRLVISDISFGLRAGSALGIIGYSASGKSSLARAMMGIWPTVRGSIRLDGAALDQWDGDALGRHIGYLPQDVELFSGTVAQNICRFAKDMSPEAVVAAARAARVHDLILRLPNGYETEIGEGGAALSAGQRQRIALARALYGEPFLVVLDEPNSNLDEEGERALSAAIMSVRARGGIVVVIAHRSGVLAACDFVLMMQEGRMIAFGPKEEVLARVSRPEAARTPIAERVAQLKVVVDGINAAE</sequence>
<evidence type="ECO:0000256" key="10">
    <source>
        <dbReference type="SAM" id="Phobius"/>
    </source>
</evidence>
<dbReference type="GO" id="GO:0005524">
    <property type="term" value="F:ATP binding"/>
    <property type="evidence" value="ECO:0007669"/>
    <property type="project" value="UniProtKB-KW"/>
</dbReference>
<evidence type="ECO:0000256" key="3">
    <source>
        <dbReference type="ARBA" id="ARBA00022448"/>
    </source>
</evidence>
<dbReference type="Pfam" id="PF00664">
    <property type="entry name" value="ABC_membrane"/>
    <property type="match status" value="1"/>
</dbReference>
<dbReference type="Pfam" id="PF00005">
    <property type="entry name" value="ABC_tran"/>
    <property type="match status" value="1"/>
</dbReference>
<dbReference type="PANTHER" id="PTHR24221">
    <property type="entry name" value="ATP-BINDING CASSETTE SUB-FAMILY B"/>
    <property type="match status" value="1"/>
</dbReference>
<dbReference type="GO" id="GO:0140359">
    <property type="term" value="F:ABC-type transporter activity"/>
    <property type="evidence" value="ECO:0007669"/>
    <property type="project" value="InterPro"/>
</dbReference>
<evidence type="ECO:0000256" key="6">
    <source>
        <dbReference type="ARBA" id="ARBA00022741"/>
    </source>
</evidence>
<evidence type="ECO:0000256" key="9">
    <source>
        <dbReference type="ARBA" id="ARBA00023136"/>
    </source>
</evidence>
<feature type="transmembrane region" description="Helical" evidence="10">
    <location>
        <begin position="177"/>
        <end position="206"/>
    </location>
</feature>
<gene>
    <name evidence="13" type="ORF">GA0061105_12119</name>
</gene>
<evidence type="ECO:0000256" key="8">
    <source>
        <dbReference type="ARBA" id="ARBA00022989"/>
    </source>
</evidence>
<dbReference type="EMBL" id="FMAJ01000021">
    <property type="protein sequence ID" value="SCB61643.1"/>
    <property type="molecule type" value="Genomic_DNA"/>
</dbReference>
<dbReference type="PROSITE" id="PS50893">
    <property type="entry name" value="ABC_TRANSPORTER_2"/>
    <property type="match status" value="1"/>
</dbReference>
<keyword evidence="5 10" id="KW-0812">Transmembrane</keyword>
<dbReference type="InterPro" id="IPR036640">
    <property type="entry name" value="ABC1_TM_sf"/>
</dbReference>
<evidence type="ECO:0000313" key="14">
    <source>
        <dbReference type="Proteomes" id="UP000198723"/>
    </source>
</evidence>
<dbReference type="InterPro" id="IPR027417">
    <property type="entry name" value="P-loop_NTPase"/>
</dbReference>
<proteinExistence type="inferred from homology"/>
<accession>A0A1C3YAZ9</accession>
<dbReference type="GO" id="GO:0016887">
    <property type="term" value="F:ATP hydrolysis activity"/>
    <property type="evidence" value="ECO:0007669"/>
    <property type="project" value="InterPro"/>
</dbReference>
<evidence type="ECO:0000256" key="1">
    <source>
        <dbReference type="ARBA" id="ARBA00004651"/>
    </source>
</evidence>
<evidence type="ECO:0000256" key="7">
    <source>
        <dbReference type="ARBA" id="ARBA00022840"/>
    </source>
</evidence>
<dbReference type="FunFam" id="3.40.50.300:FF:001444">
    <property type="entry name" value="ABC transporter ATP-binding protein"/>
    <property type="match status" value="1"/>
</dbReference>
<keyword evidence="3" id="KW-0813">Transport</keyword>
<protein>
    <submittedName>
        <fullName evidence="13">ATP-binding protein PrsD</fullName>
    </submittedName>
</protein>
<dbReference type="SUPFAM" id="SSF52540">
    <property type="entry name" value="P-loop containing nucleoside triphosphate hydrolases"/>
    <property type="match status" value="1"/>
</dbReference>
<feature type="domain" description="ABC transporter" evidence="11">
    <location>
        <begin position="363"/>
        <end position="599"/>
    </location>
</feature>
<feature type="transmembrane region" description="Helical" evidence="10">
    <location>
        <begin position="87"/>
        <end position="107"/>
    </location>
</feature>
<keyword evidence="9 10" id="KW-0472">Membrane</keyword>
<feature type="domain" description="ABC transmembrane type-1" evidence="12">
    <location>
        <begin position="54"/>
        <end position="332"/>
    </location>
</feature>
<dbReference type="GO" id="GO:0005886">
    <property type="term" value="C:plasma membrane"/>
    <property type="evidence" value="ECO:0007669"/>
    <property type="project" value="UniProtKB-SubCell"/>
</dbReference>
<dbReference type="GO" id="GO:0034040">
    <property type="term" value="F:ATPase-coupled lipid transmembrane transporter activity"/>
    <property type="evidence" value="ECO:0007669"/>
    <property type="project" value="TreeGrafter"/>
</dbReference>
<dbReference type="SUPFAM" id="SSF90123">
    <property type="entry name" value="ABC transporter transmembrane region"/>
    <property type="match status" value="1"/>
</dbReference>
<dbReference type="PROSITE" id="PS50929">
    <property type="entry name" value="ABC_TM1F"/>
    <property type="match status" value="1"/>
</dbReference>
<comment type="similarity">
    <text evidence="2">Belongs to the ABC transporter superfamily.</text>
</comment>
<keyword evidence="4" id="KW-1003">Cell membrane</keyword>
<dbReference type="Proteomes" id="UP000198723">
    <property type="component" value="Unassembled WGS sequence"/>
</dbReference>
<dbReference type="Gene3D" id="1.20.1560.10">
    <property type="entry name" value="ABC transporter type 1, transmembrane domain"/>
    <property type="match status" value="1"/>
</dbReference>
<dbReference type="InterPro" id="IPR039421">
    <property type="entry name" value="Type_1_exporter"/>
</dbReference>
<dbReference type="InterPro" id="IPR003439">
    <property type="entry name" value="ABC_transporter-like_ATP-bd"/>
</dbReference>
<evidence type="ECO:0000256" key="4">
    <source>
        <dbReference type="ARBA" id="ARBA00022475"/>
    </source>
</evidence>
<dbReference type="STRING" id="1138170.GA0061105_12119"/>
<dbReference type="AlphaFoldDB" id="A0A1C3YAZ9"/>
<keyword evidence="6" id="KW-0547">Nucleotide-binding</keyword>